<sequence>MFKVTQTQIQLWTAFGSTDSSLFDLNCRALLDNIYLIHVSREANLVADSFATQARYSGYRILHGSFSFDVNQAISAGQMGLSFCRGEYRIVGSLLFSSFFSVLDEVMLLSQDQAI</sequence>
<reference evidence="1" key="1">
    <citation type="submission" date="2021-01" db="UniProtKB">
        <authorList>
            <consortium name="EnsemblPlants"/>
        </authorList>
    </citation>
    <scope>IDENTIFICATION</scope>
</reference>
<evidence type="ECO:0000313" key="2">
    <source>
        <dbReference type="Proteomes" id="UP000594263"/>
    </source>
</evidence>
<proteinExistence type="predicted"/>
<name>A0A7N0U469_KALFE</name>
<dbReference type="EnsemblPlants" id="Kaladp0053s0662.1.v1.1">
    <property type="protein sequence ID" value="Kaladp0053s0662.1.v1.1.CDS.1"/>
    <property type="gene ID" value="Kaladp0053s0662.v1.1"/>
</dbReference>
<evidence type="ECO:0000313" key="1">
    <source>
        <dbReference type="EnsemblPlants" id="Kaladp0053s0662.1.v1.1.CDS.1"/>
    </source>
</evidence>
<accession>A0A7N0U469</accession>
<keyword evidence="2" id="KW-1185">Reference proteome</keyword>
<dbReference type="Gramene" id="Kaladp0053s0662.1.v1.1">
    <property type="protein sequence ID" value="Kaladp0053s0662.1.v1.1.CDS.1"/>
    <property type="gene ID" value="Kaladp0053s0662.v1.1"/>
</dbReference>
<dbReference type="AlphaFoldDB" id="A0A7N0U469"/>
<dbReference type="Proteomes" id="UP000594263">
    <property type="component" value="Unplaced"/>
</dbReference>
<protein>
    <submittedName>
        <fullName evidence="1">Uncharacterized protein</fullName>
    </submittedName>
</protein>
<organism evidence="1 2">
    <name type="scientific">Kalanchoe fedtschenkoi</name>
    <name type="common">Lavender scallops</name>
    <name type="synonym">South American air plant</name>
    <dbReference type="NCBI Taxonomy" id="63787"/>
    <lineage>
        <taxon>Eukaryota</taxon>
        <taxon>Viridiplantae</taxon>
        <taxon>Streptophyta</taxon>
        <taxon>Embryophyta</taxon>
        <taxon>Tracheophyta</taxon>
        <taxon>Spermatophyta</taxon>
        <taxon>Magnoliopsida</taxon>
        <taxon>eudicotyledons</taxon>
        <taxon>Gunneridae</taxon>
        <taxon>Pentapetalae</taxon>
        <taxon>Saxifragales</taxon>
        <taxon>Crassulaceae</taxon>
        <taxon>Kalanchoe</taxon>
    </lineage>
</organism>